<organism evidence="10 11">
    <name type="scientific">Pontibacter aydingkolensis</name>
    <dbReference type="NCBI Taxonomy" id="1911536"/>
    <lineage>
        <taxon>Bacteria</taxon>
        <taxon>Pseudomonadati</taxon>
        <taxon>Bacteroidota</taxon>
        <taxon>Cytophagia</taxon>
        <taxon>Cytophagales</taxon>
        <taxon>Hymenobacteraceae</taxon>
        <taxon>Pontibacter</taxon>
    </lineage>
</organism>
<sequence>MRRLSLWLVVAAMATATTAFAQRGVAPAARANVKELDRIAVAAEKDYKASRSKALQLAKKNGWVVEKTYADGTFISLQGLDAKGMPIYYITYNNTRAAASVGTSELWAGGSLGLSLSGAGTAVAEKLGVWDGGRVKESHQELTGRVVQKDNPSSSSEHATHVAGTMMAKGVNPLAKGMSFGLQKLMAYDFNNDASEMAAAASDLLVSNHSYGSISGWRYNSDRKGTTEDPYWEWWGDTDISSTEDYKFGYYNESASRWDQIAYNAPYYLIVKSAGNNRVENGPAVGQPYYQRDNAGKFTKIASRPANINSNNGFDIISTYGTAKNILTVGAVNPISEGYRDTSDVVISSFSSFGPTDDGRIKPDLVGNGVSVMSTSDKSNTAYTTLSGTSMAAPNVSGSLLLLQEHYANLNNGKVMRAATLKGLAIHTTDEAGKTPGPDYKFGWGLLNAKRAASVISNTNNTNIIQENTLAQGQTYTYQVTASGSGPLVVTISWTDPEATAIAVGSSALNNRTARLINDLDVRVSKGTTVYQPWVLDPLNPASAATTGDNKLDNVEQVNIMNAVPGETYTITVKHKGNLLKGPQAYSMIVSGVGGTAVCESKATSDQGTQITTVKLGNTFYNFVGGCRTYMDLTDRIFVFEPGQEQELRLEIGTCTTDAAKVAKVYIDWNGNGSFTDTGEEVAASAVLSGNTTFTAAITAPTTVQAGTSVRMRVVVQETSNIAEVTPCGTYNRGETQDYLVQFELPKTDVGISAILPAGASLCANPAQKIVVNIKNFGTTPQGNIPVTVRILKGNVEIKQIPYTYTGTLQPYGQAEVLLNETFATEAGATYELIATSGLQGDPVENNNRMVRAFTVGTPAGTPSDASAFRCGTDPNYALSATGNGAIFWYNSATGTTPIAAGNQILVPASQINGKLYAAFNDFAGTIGPANKKFATGGGYNTFTPDVIINTKAPVLLESARLYIGHSGKITFTAFNEEGAPVSAKTLYVTATRTTPAPGVQPDDPNDQGAVYYLGLELPEAGTYRIAISYEQGATIFRNNAGVTGYPFQVGNVVAITGNTATTTSEAFYYYFYDMKVRALGCAGPRIEATIKGGVPLERPVISRDGQTLVSSAAAGNQWYKDDKPVEAATGKVFAPTESGNYSVKVFKDGCISEMSMAYNFSFKPGIRELGTELIVSPNPTTGRFRFELETSQTEDITFEVVDIMGNFILSGEVKNYYGQYEGFINLSDRASGLYIFRLRHGNKSYSEKILVQH</sequence>
<keyword evidence="3 5" id="KW-0378">Hydrolase</keyword>
<dbReference type="CDD" id="cd04842">
    <property type="entry name" value="Peptidases_S8_Kp43_protease"/>
    <property type="match status" value="1"/>
</dbReference>
<comment type="caution">
    <text evidence="10">The sequence shown here is derived from an EMBL/GenBank/DDBJ whole genome shotgun (WGS) entry which is preliminary data.</text>
</comment>
<evidence type="ECO:0000256" key="2">
    <source>
        <dbReference type="ARBA" id="ARBA00022670"/>
    </source>
</evidence>
<dbReference type="PANTHER" id="PTHR43399">
    <property type="entry name" value="SUBTILISIN-RELATED"/>
    <property type="match status" value="1"/>
</dbReference>
<dbReference type="Proteomes" id="UP000813018">
    <property type="component" value="Unassembled WGS sequence"/>
</dbReference>
<dbReference type="PROSITE" id="PS00138">
    <property type="entry name" value="SUBTILASE_SER"/>
    <property type="match status" value="1"/>
</dbReference>
<feature type="chain" id="PRO_5045285701" evidence="6">
    <location>
        <begin position="22"/>
        <end position="1254"/>
    </location>
</feature>
<dbReference type="InterPro" id="IPR013783">
    <property type="entry name" value="Ig-like_fold"/>
</dbReference>
<evidence type="ECO:0000256" key="1">
    <source>
        <dbReference type="ARBA" id="ARBA00011073"/>
    </source>
</evidence>
<dbReference type="InterPro" id="IPR000209">
    <property type="entry name" value="Peptidase_S8/S53_dom"/>
</dbReference>
<dbReference type="InterPro" id="IPR023828">
    <property type="entry name" value="Peptidase_S8_Ser-AS"/>
</dbReference>
<dbReference type="InterPro" id="IPR008979">
    <property type="entry name" value="Galactose-bd-like_sf"/>
</dbReference>
<dbReference type="Gene3D" id="2.60.120.380">
    <property type="match status" value="1"/>
</dbReference>
<proteinExistence type="inferred from homology"/>
<feature type="active site" description="Charge relay system" evidence="5">
    <location>
        <position position="131"/>
    </location>
</feature>
<feature type="domain" description="GEVED" evidence="9">
    <location>
        <begin position="664"/>
        <end position="742"/>
    </location>
</feature>
<keyword evidence="11" id="KW-1185">Reference proteome</keyword>
<gene>
    <name evidence="10" type="ORF">K0O23_03170</name>
</gene>
<dbReference type="RefSeq" id="WP_219875943.1">
    <property type="nucleotide sequence ID" value="NZ_JAHYXK010000002.1"/>
</dbReference>
<feature type="domain" description="Peptidase S8/S53" evidence="7">
    <location>
        <begin position="137"/>
        <end position="445"/>
    </location>
</feature>
<dbReference type="InterPro" id="IPR051048">
    <property type="entry name" value="Peptidase_S8/S53_subtilisin"/>
</dbReference>
<feature type="active site" description="Charge relay system" evidence="5">
    <location>
        <position position="158"/>
    </location>
</feature>
<feature type="domain" description="Secretion system C-terminal sorting" evidence="8">
    <location>
        <begin position="1177"/>
        <end position="1252"/>
    </location>
</feature>
<evidence type="ECO:0000256" key="3">
    <source>
        <dbReference type="ARBA" id="ARBA00022801"/>
    </source>
</evidence>
<evidence type="ECO:0000256" key="4">
    <source>
        <dbReference type="ARBA" id="ARBA00022825"/>
    </source>
</evidence>
<dbReference type="PROSITE" id="PS51892">
    <property type="entry name" value="SUBTILASE"/>
    <property type="match status" value="1"/>
</dbReference>
<dbReference type="InterPro" id="IPR045474">
    <property type="entry name" value="GEVED"/>
</dbReference>
<dbReference type="InterPro" id="IPR036852">
    <property type="entry name" value="Peptidase_S8/S53_dom_sf"/>
</dbReference>
<feature type="signal peptide" evidence="6">
    <location>
        <begin position="1"/>
        <end position="21"/>
    </location>
</feature>
<keyword evidence="4 5" id="KW-0720">Serine protease</keyword>
<evidence type="ECO:0000256" key="6">
    <source>
        <dbReference type="SAM" id="SignalP"/>
    </source>
</evidence>
<dbReference type="Pfam" id="PF20009">
    <property type="entry name" value="GEVED"/>
    <property type="match status" value="1"/>
</dbReference>
<dbReference type="InterPro" id="IPR015500">
    <property type="entry name" value="Peptidase_S8_subtilisin-rel"/>
</dbReference>
<dbReference type="InterPro" id="IPR011044">
    <property type="entry name" value="Quino_amine_DH_bsu"/>
</dbReference>
<dbReference type="PANTHER" id="PTHR43399:SF4">
    <property type="entry name" value="CELL WALL-ASSOCIATED PROTEASE"/>
    <property type="match status" value="1"/>
</dbReference>
<dbReference type="Gene3D" id="2.60.40.10">
    <property type="entry name" value="Immunoglobulins"/>
    <property type="match status" value="1"/>
</dbReference>
<comment type="similarity">
    <text evidence="1 5">Belongs to the peptidase S8 family.</text>
</comment>
<dbReference type="SUPFAM" id="SSF50969">
    <property type="entry name" value="YVTN repeat-like/Quinoprotein amine dehydrogenase"/>
    <property type="match status" value="1"/>
</dbReference>
<evidence type="ECO:0000313" key="10">
    <source>
        <dbReference type="EMBL" id="MBW7466054.1"/>
    </source>
</evidence>
<dbReference type="PRINTS" id="PR00723">
    <property type="entry name" value="SUBTILISIN"/>
</dbReference>
<dbReference type="EMBL" id="JAHYXK010000002">
    <property type="protein sequence ID" value="MBW7466054.1"/>
    <property type="molecule type" value="Genomic_DNA"/>
</dbReference>
<dbReference type="SUPFAM" id="SSF49785">
    <property type="entry name" value="Galactose-binding domain-like"/>
    <property type="match status" value="1"/>
</dbReference>
<dbReference type="Pfam" id="PF00082">
    <property type="entry name" value="Peptidase_S8"/>
    <property type="match status" value="1"/>
</dbReference>
<evidence type="ECO:0000259" key="8">
    <source>
        <dbReference type="Pfam" id="PF18962"/>
    </source>
</evidence>
<protein>
    <submittedName>
        <fullName evidence="10">S8 family serine peptidase</fullName>
    </submittedName>
</protein>
<reference evidence="10 11" key="1">
    <citation type="journal article" date="2016" name="Int. J. Syst. Evol. Microbiol.">
        <title>Pontibacter aydingkolensis sp. nov., isolated from soil of a salt lake.</title>
        <authorList>
            <person name="Osman G."/>
            <person name="Zhang T."/>
            <person name="Lou K."/>
            <person name="Gao Y."/>
            <person name="Chang W."/>
            <person name="Lin Q."/>
            <person name="Yang H.M."/>
            <person name="Huo X.D."/>
            <person name="Wang N."/>
        </authorList>
    </citation>
    <scope>NUCLEOTIDE SEQUENCE [LARGE SCALE GENOMIC DNA]</scope>
    <source>
        <strain evidence="10 11">KACC 19255</strain>
    </source>
</reference>
<keyword evidence="2 5" id="KW-0645">Protease</keyword>
<dbReference type="SUPFAM" id="SSF52743">
    <property type="entry name" value="Subtilisin-like"/>
    <property type="match status" value="1"/>
</dbReference>
<dbReference type="InterPro" id="IPR026444">
    <property type="entry name" value="Secre_tail"/>
</dbReference>
<evidence type="ECO:0000259" key="9">
    <source>
        <dbReference type="Pfam" id="PF20009"/>
    </source>
</evidence>
<evidence type="ECO:0000256" key="5">
    <source>
        <dbReference type="PROSITE-ProRule" id="PRU01240"/>
    </source>
</evidence>
<keyword evidence="6" id="KW-0732">Signal</keyword>
<dbReference type="NCBIfam" id="TIGR04183">
    <property type="entry name" value="Por_Secre_tail"/>
    <property type="match status" value="1"/>
</dbReference>
<name>A0ABS7CQF1_9BACT</name>
<feature type="active site" description="Charge relay system" evidence="5">
    <location>
        <position position="390"/>
    </location>
</feature>
<evidence type="ECO:0000313" key="11">
    <source>
        <dbReference type="Proteomes" id="UP000813018"/>
    </source>
</evidence>
<evidence type="ECO:0000259" key="7">
    <source>
        <dbReference type="Pfam" id="PF00082"/>
    </source>
</evidence>
<dbReference type="InterPro" id="IPR034058">
    <property type="entry name" value="TagA/B/C/D_pept_dom"/>
</dbReference>
<accession>A0ABS7CQF1</accession>
<dbReference type="Gene3D" id="3.40.50.200">
    <property type="entry name" value="Peptidase S8/S53 domain"/>
    <property type="match status" value="1"/>
</dbReference>
<dbReference type="Pfam" id="PF18962">
    <property type="entry name" value="Por_Secre_tail"/>
    <property type="match status" value="1"/>
</dbReference>